<dbReference type="Pfam" id="PF07356">
    <property type="entry name" value="DUF1481"/>
    <property type="match status" value="1"/>
</dbReference>
<reference evidence="2 3" key="1">
    <citation type="submission" date="2014-05" db="EMBL/GenBank/DDBJ databases">
        <title>ATOL: Assembling a taxonomically balanced genome-scale reconstruction of the evolutionary history of the Enterobacteriaceae.</title>
        <authorList>
            <person name="Plunkett G.III."/>
            <person name="Neeno-Eckwall E.C."/>
            <person name="Glasner J.D."/>
            <person name="Perna N.T."/>
        </authorList>
    </citation>
    <scope>NUCLEOTIDE SEQUENCE [LARGE SCALE GENOMIC DNA]</scope>
    <source>
        <strain evidence="2 3">ATCC 33301</strain>
    </source>
</reference>
<evidence type="ECO:0008006" key="4">
    <source>
        <dbReference type="Google" id="ProtNLM"/>
    </source>
</evidence>
<comment type="caution">
    <text evidence="2">The sequence shown here is derived from an EMBL/GenBank/DDBJ whole genome shotgun (WGS) entry which is preliminary data.</text>
</comment>
<sequence length="219" mass="24504">MFSSGRGLLLCLALLLVGCQSAKNMPAFSASGYLSDRGVVRIWRKNMPPDITIRTLYTPFDRTVTEQTDYHWQNGQLLMMKRHISGTSPDDVTLRFDNQGNVSFMQRQLARQRESVSLQDIDLYRFDAGRLLQISNGLQAGRVTLMQGVWDGSNRVTTCQHQTVSAGLDAYSVQMIYREQRQSAGAPVYIAWLRAPEGVQLLKATTENLCLQAPASADL</sequence>
<keyword evidence="3" id="KW-1185">Reference proteome</keyword>
<feature type="signal peptide" evidence="1">
    <location>
        <begin position="1"/>
        <end position="22"/>
    </location>
</feature>
<feature type="chain" id="PRO_5001793587" description="YjaH family protein" evidence="1">
    <location>
        <begin position="23"/>
        <end position="219"/>
    </location>
</feature>
<dbReference type="AlphaFoldDB" id="A0A085JPN4"/>
<evidence type="ECO:0000313" key="3">
    <source>
        <dbReference type="Proteomes" id="UP000028602"/>
    </source>
</evidence>
<evidence type="ECO:0000256" key="1">
    <source>
        <dbReference type="SAM" id="SignalP"/>
    </source>
</evidence>
<dbReference type="Proteomes" id="UP000028602">
    <property type="component" value="Unassembled WGS sequence"/>
</dbReference>
<dbReference type="PROSITE" id="PS51257">
    <property type="entry name" value="PROKAR_LIPOPROTEIN"/>
    <property type="match status" value="1"/>
</dbReference>
<dbReference type="eggNOG" id="ENOG502Z82N">
    <property type="taxonomic scope" value="Bacteria"/>
</dbReference>
<protein>
    <recommendedName>
        <fullName evidence="4">YjaH family protein</fullName>
    </recommendedName>
</protein>
<dbReference type="EMBL" id="JMPR01000005">
    <property type="protein sequence ID" value="KFD22430.1"/>
    <property type="molecule type" value="Genomic_DNA"/>
</dbReference>
<proteinExistence type="predicted"/>
<gene>
    <name evidence="2" type="ORF">GTPT_0310</name>
</gene>
<accession>A0A085JPN4</accession>
<evidence type="ECO:0000313" key="2">
    <source>
        <dbReference type="EMBL" id="KFD22430.1"/>
    </source>
</evidence>
<keyword evidence="1" id="KW-0732">Signal</keyword>
<name>A0A085JPN4_9GAMM</name>
<organism evidence="2 3">
    <name type="scientific">Tatumella ptyseos ATCC 33301</name>
    <dbReference type="NCBI Taxonomy" id="1005995"/>
    <lineage>
        <taxon>Bacteria</taxon>
        <taxon>Pseudomonadati</taxon>
        <taxon>Pseudomonadota</taxon>
        <taxon>Gammaproteobacteria</taxon>
        <taxon>Enterobacterales</taxon>
        <taxon>Erwiniaceae</taxon>
        <taxon>Tatumella</taxon>
    </lineage>
</organism>
<dbReference type="InterPro" id="IPR010858">
    <property type="entry name" value="DUF1481"/>
</dbReference>